<feature type="domain" description="Myb/SANT-like" evidence="2">
    <location>
        <begin position="14"/>
        <end position="103"/>
    </location>
</feature>
<organism evidence="3">
    <name type="scientific">Panicum hallii</name>
    <dbReference type="NCBI Taxonomy" id="206008"/>
    <lineage>
        <taxon>Eukaryota</taxon>
        <taxon>Viridiplantae</taxon>
        <taxon>Streptophyta</taxon>
        <taxon>Embryophyta</taxon>
        <taxon>Tracheophyta</taxon>
        <taxon>Spermatophyta</taxon>
        <taxon>Magnoliopsida</taxon>
        <taxon>Liliopsida</taxon>
        <taxon>Poales</taxon>
        <taxon>Poaceae</taxon>
        <taxon>PACMAD clade</taxon>
        <taxon>Panicoideae</taxon>
        <taxon>Panicodae</taxon>
        <taxon>Paniceae</taxon>
        <taxon>Panicinae</taxon>
        <taxon>Panicum</taxon>
        <taxon>Panicum sect. Panicum</taxon>
    </lineage>
</organism>
<dbReference type="AlphaFoldDB" id="A0A2T8JBV7"/>
<dbReference type="Proteomes" id="UP000243499">
    <property type="component" value="Chromosome 4"/>
</dbReference>
<dbReference type="PANTHER" id="PTHR47069">
    <property type="match status" value="1"/>
</dbReference>
<reference evidence="3" key="1">
    <citation type="submission" date="2018-04" db="EMBL/GenBank/DDBJ databases">
        <title>WGS assembly of Panicum hallii.</title>
        <authorList>
            <person name="Lovell J."/>
            <person name="Jenkins J."/>
            <person name="Lowry D."/>
            <person name="Mamidi S."/>
            <person name="Sreedasyam A."/>
            <person name="Weng X."/>
            <person name="Barry K."/>
            <person name="Bonette J."/>
            <person name="Campitelli B."/>
            <person name="Daum C."/>
            <person name="Gordon S."/>
            <person name="Gould B."/>
            <person name="Lipzen A."/>
            <person name="Macqueen A."/>
            <person name="Palacio-Mejia J."/>
            <person name="Plott C."/>
            <person name="Shakirov E."/>
            <person name="Shu S."/>
            <person name="Yoshinaga Y."/>
            <person name="Zane M."/>
            <person name="Rokhsar D."/>
            <person name="Grimwood J."/>
            <person name="Schmutz J."/>
            <person name="Juenger T."/>
        </authorList>
    </citation>
    <scope>NUCLEOTIDE SEQUENCE [LARGE SCALE GENOMIC DNA]</scope>
    <source>
        <strain evidence="3">FIL2</strain>
    </source>
</reference>
<evidence type="ECO:0000256" key="1">
    <source>
        <dbReference type="SAM" id="MobiDB-lite"/>
    </source>
</evidence>
<protein>
    <recommendedName>
        <fullName evidence="2">Myb/SANT-like domain-containing protein</fullName>
    </recommendedName>
</protein>
<dbReference type="EMBL" id="CM008049">
    <property type="protein sequence ID" value="PVH47399.1"/>
    <property type="molecule type" value="Genomic_DNA"/>
</dbReference>
<dbReference type="Gramene" id="PVH47399">
    <property type="protein sequence ID" value="PVH47399"/>
    <property type="gene ID" value="PAHAL_4G051800"/>
</dbReference>
<dbReference type="InterPro" id="IPR024752">
    <property type="entry name" value="Myb/SANT-like_dom"/>
</dbReference>
<feature type="compositionally biased region" description="Acidic residues" evidence="1">
    <location>
        <begin position="139"/>
        <end position="150"/>
    </location>
</feature>
<dbReference type="Pfam" id="PF12776">
    <property type="entry name" value="Myb_DNA-bind_3"/>
    <property type="match status" value="1"/>
</dbReference>
<dbReference type="PANTHER" id="PTHR47069:SF11">
    <property type="entry name" value="OS04G0275550 PROTEIN"/>
    <property type="match status" value="1"/>
</dbReference>
<evidence type="ECO:0000259" key="2">
    <source>
        <dbReference type="Pfam" id="PF12776"/>
    </source>
</evidence>
<accession>A0A2T8JBV7</accession>
<sequence length="267" mass="30768">MGDEHCDKANWTYAQNNTTFCELCVEQIREGNRVNGHMAGRGFKIIAEKFYLSTGLRHNRIQLKNRWGQLKGLYNFWLWCNKQTGLGRANGTVVADEEWWKKHTKGHSEWKKLKFGPPENLEHLEQMFEHTAIDGSSSYEEEPMNEEPMEGDQGCRRKRPNSSNTGATSPLKKGKAPMVKVMKGIWGTMQSNSAFAKKVMQGEVRAESIKKAMKLVVDCGAPEGSIEHYMATKLFIKAENRDIFFTFETNEGRLSWLKRNCQEYRLY</sequence>
<feature type="region of interest" description="Disordered" evidence="1">
    <location>
        <begin position="136"/>
        <end position="174"/>
    </location>
</feature>
<evidence type="ECO:0000313" key="3">
    <source>
        <dbReference type="EMBL" id="PVH47399.1"/>
    </source>
</evidence>
<gene>
    <name evidence="3" type="ORF">PAHAL_4G051800</name>
</gene>
<proteinExistence type="predicted"/>
<name>A0A2T8JBV7_9POAL</name>